<evidence type="ECO:0000256" key="4">
    <source>
        <dbReference type="ARBA" id="ARBA00022840"/>
    </source>
</evidence>
<dbReference type="InterPro" id="IPR003439">
    <property type="entry name" value="ABC_transporter-like_ATP-bd"/>
</dbReference>
<keyword evidence="1" id="KW-0813">Transport</keyword>
<keyword evidence="2" id="KW-1003">Cell membrane</keyword>
<comment type="caution">
    <text evidence="8">The sequence shown here is derived from an EMBL/GenBank/DDBJ whole genome shotgun (WGS) entry which is preliminary data.</text>
</comment>
<organism evidence="8 9">
    <name type="scientific">Paucilactobacillus oligofermentans DSM 15707 = LMG 22743</name>
    <dbReference type="NCBI Taxonomy" id="1423778"/>
    <lineage>
        <taxon>Bacteria</taxon>
        <taxon>Bacillati</taxon>
        <taxon>Bacillota</taxon>
        <taxon>Bacilli</taxon>
        <taxon>Lactobacillales</taxon>
        <taxon>Lactobacillaceae</taxon>
        <taxon>Paucilactobacillus</taxon>
    </lineage>
</organism>
<protein>
    <submittedName>
        <fullName evidence="8">Glycine betaine ABC transporter ATP-binding component</fullName>
    </submittedName>
</protein>
<dbReference type="GO" id="GO:0005524">
    <property type="term" value="F:ATP binding"/>
    <property type="evidence" value="ECO:0007669"/>
    <property type="project" value="UniProtKB-KW"/>
</dbReference>
<dbReference type="CDD" id="cd03293">
    <property type="entry name" value="ABC_NrtD_SsuB_transporters"/>
    <property type="match status" value="1"/>
</dbReference>
<name>A0A0R1RPG6_9LACO</name>
<dbReference type="Proteomes" id="UP000051697">
    <property type="component" value="Unassembled WGS sequence"/>
</dbReference>
<evidence type="ECO:0000256" key="6">
    <source>
        <dbReference type="ARBA" id="ARBA00023136"/>
    </source>
</evidence>
<dbReference type="Gene3D" id="3.40.50.300">
    <property type="entry name" value="P-loop containing nucleotide triphosphate hydrolases"/>
    <property type="match status" value="1"/>
</dbReference>
<dbReference type="InterPro" id="IPR027417">
    <property type="entry name" value="P-loop_NTPase"/>
</dbReference>
<sequence>MADTILSIENLSKKYQGKVALNSTNLKIKNGEFVALVGQSGGGKSTLLRLIAGLEPMTSGTISQNNQLIHGINSNTRVMFQDDRLLPWKTVRENITFKKPKNSETAEVVNQLLERVELQGFADAYPASLSGGQRQRVALARALFVNPEILLLDEPLGALDALTRSKMQKLILDLWQERKMTVILVTHDVHEATKMANRIYVVKNNKIEATFENPLAYPRTDATCTNLSTTILNKIIDQD</sequence>
<reference evidence="8 9" key="1">
    <citation type="journal article" date="2015" name="Genome Announc.">
        <title>Expanding the biotechnology potential of lactobacilli through comparative genomics of 213 strains and associated genera.</title>
        <authorList>
            <person name="Sun Z."/>
            <person name="Harris H.M."/>
            <person name="McCann A."/>
            <person name="Guo C."/>
            <person name="Argimon S."/>
            <person name="Zhang W."/>
            <person name="Yang X."/>
            <person name="Jeffery I.B."/>
            <person name="Cooney J.C."/>
            <person name="Kagawa T.F."/>
            <person name="Liu W."/>
            <person name="Song Y."/>
            <person name="Salvetti E."/>
            <person name="Wrobel A."/>
            <person name="Rasinkangas P."/>
            <person name="Parkhill J."/>
            <person name="Rea M.C."/>
            <person name="O'Sullivan O."/>
            <person name="Ritari J."/>
            <person name="Douillard F.P."/>
            <person name="Paul Ross R."/>
            <person name="Yang R."/>
            <person name="Briner A.E."/>
            <person name="Felis G.E."/>
            <person name="de Vos W.M."/>
            <person name="Barrangou R."/>
            <person name="Klaenhammer T.R."/>
            <person name="Caufield P.W."/>
            <person name="Cui Y."/>
            <person name="Zhang H."/>
            <person name="O'Toole P.W."/>
        </authorList>
    </citation>
    <scope>NUCLEOTIDE SEQUENCE [LARGE SCALE GENOMIC DNA]</scope>
    <source>
        <strain evidence="8 9">DSM 15707</strain>
    </source>
</reference>
<dbReference type="AlphaFoldDB" id="A0A0R1RPG6"/>
<proteinExistence type="predicted"/>
<dbReference type="PANTHER" id="PTHR42788">
    <property type="entry name" value="TAURINE IMPORT ATP-BINDING PROTEIN-RELATED"/>
    <property type="match status" value="1"/>
</dbReference>
<dbReference type="STRING" id="1423778.FC70_GL000756"/>
<dbReference type="EMBL" id="AZFE01000031">
    <property type="protein sequence ID" value="KRL55160.1"/>
    <property type="molecule type" value="Genomic_DNA"/>
</dbReference>
<evidence type="ECO:0000256" key="3">
    <source>
        <dbReference type="ARBA" id="ARBA00022741"/>
    </source>
</evidence>
<dbReference type="InterPro" id="IPR003593">
    <property type="entry name" value="AAA+_ATPase"/>
</dbReference>
<dbReference type="PATRIC" id="fig|1423778.4.peg.788"/>
<evidence type="ECO:0000256" key="5">
    <source>
        <dbReference type="ARBA" id="ARBA00022967"/>
    </source>
</evidence>
<evidence type="ECO:0000259" key="7">
    <source>
        <dbReference type="PROSITE" id="PS50893"/>
    </source>
</evidence>
<dbReference type="OrthoDB" id="9802264at2"/>
<dbReference type="PROSITE" id="PS00211">
    <property type="entry name" value="ABC_TRANSPORTER_1"/>
    <property type="match status" value="1"/>
</dbReference>
<evidence type="ECO:0000313" key="8">
    <source>
        <dbReference type="EMBL" id="KRL55160.1"/>
    </source>
</evidence>
<keyword evidence="4 8" id="KW-0067">ATP-binding</keyword>
<keyword evidence="3" id="KW-0547">Nucleotide-binding</keyword>
<dbReference type="SMART" id="SM00382">
    <property type="entry name" value="AAA"/>
    <property type="match status" value="1"/>
</dbReference>
<dbReference type="PANTHER" id="PTHR42788:SF17">
    <property type="entry name" value="ALIPHATIC SULFONATES IMPORT ATP-BINDING PROTEIN SSUB"/>
    <property type="match status" value="1"/>
</dbReference>
<dbReference type="RefSeq" id="WP_057889721.1">
    <property type="nucleotide sequence ID" value="NZ_AZFE01000031.1"/>
</dbReference>
<evidence type="ECO:0000256" key="2">
    <source>
        <dbReference type="ARBA" id="ARBA00022475"/>
    </source>
</evidence>
<evidence type="ECO:0000313" key="9">
    <source>
        <dbReference type="Proteomes" id="UP000051697"/>
    </source>
</evidence>
<dbReference type="SUPFAM" id="SSF52540">
    <property type="entry name" value="P-loop containing nucleoside triphosphate hydrolases"/>
    <property type="match status" value="1"/>
</dbReference>
<evidence type="ECO:0000256" key="1">
    <source>
        <dbReference type="ARBA" id="ARBA00022448"/>
    </source>
</evidence>
<dbReference type="KEGG" id="lol:LACOL_0543"/>
<keyword evidence="6" id="KW-0472">Membrane</keyword>
<dbReference type="Pfam" id="PF00005">
    <property type="entry name" value="ABC_tran"/>
    <property type="match status" value="1"/>
</dbReference>
<keyword evidence="5" id="KW-1278">Translocase</keyword>
<keyword evidence="9" id="KW-1185">Reference proteome</keyword>
<feature type="domain" description="ABC transporter" evidence="7">
    <location>
        <begin position="6"/>
        <end position="229"/>
    </location>
</feature>
<accession>A0A0R1RPG6</accession>
<gene>
    <name evidence="8" type="ORF">FC70_GL000756</name>
</gene>
<dbReference type="GO" id="GO:0016887">
    <property type="term" value="F:ATP hydrolysis activity"/>
    <property type="evidence" value="ECO:0007669"/>
    <property type="project" value="InterPro"/>
</dbReference>
<dbReference type="InterPro" id="IPR017871">
    <property type="entry name" value="ABC_transporter-like_CS"/>
</dbReference>
<dbReference type="PROSITE" id="PS50893">
    <property type="entry name" value="ABC_TRANSPORTER_2"/>
    <property type="match status" value="1"/>
</dbReference>
<dbReference type="InterPro" id="IPR050166">
    <property type="entry name" value="ABC_transporter_ATP-bind"/>
</dbReference>